<feature type="transmembrane region" description="Helical" evidence="1">
    <location>
        <begin position="48"/>
        <end position="70"/>
    </location>
</feature>
<evidence type="ECO:0000313" key="2">
    <source>
        <dbReference type="EMBL" id="PJZ48150.1"/>
    </source>
</evidence>
<evidence type="ECO:0000256" key="1">
    <source>
        <dbReference type="SAM" id="Phobius"/>
    </source>
</evidence>
<reference evidence="2 3" key="1">
    <citation type="submission" date="2017-07" db="EMBL/GenBank/DDBJ databases">
        <title>Leptospira spp. isolated from tropical soils.</title>
        <authorList>
            <person name="Thibeaux R."/>
            <person name="Iraola G."/>
            <person name="Ferres I."/>
            <person name="Bierque E."/>
            <person name="Girault D."/>
            <person name="Soupe-Gilbert M.-E."/>
            <person name="Picardeau M."/>
            <person name="Goarant C."/>
        </authorList>
    </citation>
    <scope>NUCLEOTIDE SEQUENCE [LARGE SCALE GENOMIC DNA]</scope>
    <source>
        <strain evidence="2 3">FH4-C-A2</strain>
    </source>
</reference>
<sequence>MLNQVLVLCMTSILSYLCIFRSHTMQNWLINNERTEKAKMEASDFDTIYRIKFIGVGAAAMSLVNLYAMLKKYEVI</sequence>
<proteinExistence type="predicted"/>
<dbReference type="Proteomes" id="UP000231926">
    <property type="component" value="Unassembled WGS sequence"/>
</dbReference>
<dbReference type="OrthoDB" id="9960882at2"/>
<keyword evidence="1" id="KW-0472">Membrane</keyword>
<name>A0A2M9Y996_9LEPT</name>
<evidence type="ECO:0000313" key="3">
    <source>
        <dbReference type="Proteomes" id="UP000231926"/>
    </source>
</evidence>
<gene>
    <name evidence="2" type="ORF">CH362_15270</name>
</gene>
<keyword evidence="1" id="KW-1133">Transmembrane helix</keyword>
<accession>A0A2M9Y996</accession>
<dbReference type="RefSeq" id="WP_100711197.1">
    <property type="nucleotide sequence ID" value="NZ_NPDR01000007.1"/>
</dbReference>
<protein>
    <submittedName>
        <fullName evidence="2">Uncharacterized protein</fullName>
    </submittedName>
</protein>
<organism evidence="2 3">
    <name type="scientific">Leptospira saintgironsiae</name>
    <dbReference type="NCBI Taxonomy" id="2023183"/>
    <lineage>
        <taxon>Bacteria</taxon>
        <taxon>Pseudomonadati</taxon>
        <taxon>Spirochaetota</taxon>
        <taxon>Spirochaetia</taxon>
        <taxon>Leptospirales</taxon>
        <taxon>Leptospiraceae</taxon>
        <taxon>Leptospira</taxon>
    </lineage>
</organism>
<dbReference type="EMBL" id="NPDR01000007">
    <property type="protein sequence ID" value="PJZ48150.1"/>
    <property type="molecule type" value="Genomic_DNA"/>
</dbReference>
<dbReference type="AlphaFoldDB" id="A0A2M9Y996"/>
<comment type="caution">
    <text evidence="2">The sequence shown here is derived from an EMBL/GenBank/DDBJ whole genome shotgun (WGS) entry which is preliminary data.</text>
</comment>
<keyword evidence="3" id="KW-1185">Reference proteome</keyword>
<keyword evidence="1" id="KW-0812">Transmembrane</keyword>